<reference evidence="11" key="1">
    <citation type="journal article" date="2021" name="Cell">
        <title>Tracing the genetic footprints of vertebrate landing in non-teleost ray-finned fishes.</title>
        <authorList>
            <person name="Bi X."/>
            <person name="Wang K."/>
            <person name="Yang L."/>
            <person name="Pan H."/>
            <person name="Jiang H."/>
            <person name="Wei Q."/>
            <person name="Fang M."/>
            <person name="Yu H."/>
            <person name="Zhu C."/>
            <person name="Cai Y."/>
            <person name="He Y."/>
            <person name="Gan X."/>
            <person name="Zeng H."/>
            <person name="Yu D."/>
            <person name="Zhu Y."/>
            <person name="Jiang H."/>
            <person name="Qiu Q."/>
            <person name="Yang H."/>
            <person name="Zhang Y.E."/>
            <person name="Wang W."/>
            <person name="Zhu M."/>
            <person name="He S."/>
            <person name="Zhang G."/>
        </authorList>
    </citation>
    <scope>NUCLEOTIDE SEQUENCE</scope>
    <source>
        <strain evidence="11">Allg_001</strain>
    </source>
</reference>
<feature type="compositionally biased region" description="Basic and acidic residues" evidence="8">
    <location>
        <begin position="451"/>
        <end position="462"/>
    </location>
</feature>
<keyword evidence="4 9" id="KW-1133">Transmembrane helix</keyword>
<organism evidence="11 12">
    <name type="scientific">Atractosteus spatula</name>
    <name type="common">Alligator gar</name>
    <name type="synonym">Lepisosteus spatula</name>
    <dbReference type="NCBI Taxonomy" id="7917"/>
    <lineage>
        <taxon>Eukaryota</taxon>
        <taxon>Metazoa</taxon>
        <taxon>Chordata</taxon>
        <taxon>Craniata</taxon>
        <taxon>Vertebrata</taxon>
        <taxon>Euteleostomi</taxon>
        <taxon>Actinopterygii</taxon>
        <taxon>Neopterygii</taxon>
        <taxon>Holostei</taxon>
        <taxon>Semionotiformes</taxon>
        <taxon>Lepisosteidae</taxon>
        <taxon>Atractosteus</taxon>
    </lineage>
</organism>
<evidence type="ECO:0000256" key="3">
    <source>
        <dbReference type="ARBA" id="ARBA00022729"/>
    </source>
</evidence>
<evidence type="ECO:0000259" key="10">
    <source>
        <dbReference type="PROSITE" id="PS50853"/>
    </source>
</evidence>
<feature type="domain" description="Fibronectin type-III" evidence="10">
    <location>
        <begin position="102"/>
        <end position="207"/>
    </location>
</feature>
<evidence type="ECO:0000256" key="2">
    <source>
        <dbReference type="ARBA" id="ARBA00022692"/>
    </source>
</evidence>
<dbReference type="InterPro" id="IPR003961">
    <property type="entry name" value="FN3_dom"/>
</dbReference>
<dbReference type="SUPFAM" id="SSF49265">
    <property type="entry name" value="Fibronectin type III"/>
    <property type="match status" value="1"/>
</dbReference>
<keyword evidence="12" id="KW-1185">Reference proteome</keyword>
<dbReference type="PROSITE" id="PS50853">
    <property type="entry name" value="FN3"/>
    <property type="match status" value="1"/>
</dbReference>
<feature type="non-terminal residue" evidence="11">
    <location>
        <position position="1"/>
    </location>
</feature>
<dbReference type="InterPro" id="IPR036116">
    <property type="entry name" value="FN3_sf"/>
</dbReference>
<dbReference type="CDD" id="cd00063">
    <property type="entry name" value="FN3"/>
    <property type="match status" value="1"/>
</dbReference>
<evidence type="ECO:0000256" key="5">
    <source>
        <dbReference type="ARBA" id="ARBA00023136"/>
    </source>
</evidence>
<dbReference type="PANTHER" id="PTHR23037">
    <property type="entry name" value="CYTOKINE RECEPTOR"/>
    <property type="match status" value="1"/>
</dbReference>
<name>A0A8J7NYN8_ATRSP</name>
<dbReference type="EMBL" id="JAAWVO010050897">
    <property type="protein sequence ID" value="MBN3320086.1"/>
    <property type="molecule type" value="Genomic_DNA"/>
</dbReference>
<keyword evidence="3" id="KW-0732">Signal</keyword>
<comment type="subcellular location">
    <subcellularLocation>
        <location evidence="1">Membrane</location>
        <topology evidence="1">Single-pass type I membrane protein</topology>
    </subcellularLocation>
</comment>
<keyword evidence="6" id="KW-0675">Receptor</keyword>
<evidence type="ECO:0000256" key="1">
    <source>
        <dbReference type="ARBA" id="ARBA00004479"/>
    </source>
</evidence>
<dbReference type="PROSITE" id="PS01355">
    <property type="entry name" value="HEMATOPO_REC_S_F1"/>
    <property type="match status" value="1"/>
</dbReference>
<comment type="caution">
    <text evidence="11">The sequence shown here is derived from an EMBL/GenBank/DDBJ whole genome shotgun (WGS) entry which is preliminary data.</text>
</comment>
<evidence type="ECO:0000256" key="9">
    <source>
        <dbReference type="SAM" id="Phobius"/>
    </source>
</evidence>
<evidence type="ECO:0000256" key="6">
    <source>
        <dbReference type="ARBA" id="ARBA00023170"/>
    </source>
</evidence>
<dbReference type="Proteomes" id="UP000736164">
    <property type="component" value="Unassembled WGS sequence"/>
</dbReference>
<sequence length="479" mass="53946">GNDVNLICVNDYKVTVTCTLEVNASHSSTENATYSVEFLSKLEESTFTCAFKKVMDSYKCTLDVDEKFSDLDCYSVTLHHNIAGQLQSTVYKDCYEPKLNIQPFPPQDLTVTSASQQYLFTWAGSNDEAYTDYNILHHELWFYKKENPSVKRKVLHTDVASVIYLNEEVLEPDTVYVAKLRSGPDNSYYKGHWSKWSSEVEWRTNSSLDDYPSVRIIWQIALSLAAVAVIASCLYCTLPARIWIKTCTSVPTPAPFFQPLYSHYKGDFQKWLLSQGLQGDLIKMEEVLKIDMLIDAKPIKKEESCFLTEPSETICQVTYVNPHCKDKNTLVMWNDDSMHNQAEVLSDLGSPGSGSPLFLKASFDEMFSSLSLDSSGMMECDSGCEDPTQSLDSSWPHTTLSFEVSTEPESLCYSDDYCTLSDTHNGLVPTRVVKQPSKIVEPDAENPQEVELSKGSDHDCHLQDSPSESDVDSLCQRSL</sequence>
<feature type="transmembrane region" description="Helical" evidence="9">
    <location>
        <begin position="216"/>
        <end position="238"/>
    </location>
</feature>
<evidence type="ECO:0000256" key="4">
    <source>
        <dbReference type="ARBA" id="ARBA00022989"/>
    </source>
</evidence>
<keyword evidence="2 9" id="KW-0812">Transmembrane</keyword>
<proteinExistence type="predicted"/>
<dbReference type="Gene3D" id="2.60.40.10">
    <property type="entry name" value="Immunoglobulins"/>
    <property type="match status" value="2"/>
</dbReference>
<evidence type="ECO:0000256" key="8">
    <source>
        <dbReference type="SAM" id="MobiDB-lite"/>
    </source>
</evidence>
<evidence type="ECO:0000256" key="7">
    <source>
        <dbReference type="ARBA" id="ARBA00023180"/>
    </source>
</evidence>
<protein>
    <submittedName>
        <fullName evidence="11">IL21R protein</fullName>
    </submittedName>
</protein>
<accession>A0A8J7NYN8</accession>
<dbReference type="InterPro" id="IPR013783">
    <property type="entry name" value="Ig-like_fold"/>
</dbReference>
<gene>
    <name evidence="11" type="primary">Il21r_1</name>
    <name evidence="11" type="ORF">GTO95_0013402</name>
</gene>
<dbReference type="PANTHER" id="PTHR23037:SF7">
    <property type="entry name" value="INTERLEUKIN-21 RECEPTOR"/>
    <property type="match status" value="1"/>
</dbReference>
<evidence type="ECO:0000313" key="11">
    <source>
        <dbReference type="EMBL" id="MBN3320086.1"/>
    </source>
</evidence>
<keyword evidence="5 9" id="KW-0472">Membrane</keyword>
<dbReference type="GO" id="GO:0009897">
    <property type="term" value="C:external side of plasma membrane"/>
    <property type="evidence" value="ECO:0007669"/>
    <property type="project" value="TreeGrafter"/>
</dbReference>
<feature type="non-terminal residue" evidence="11">
    <location>
        <position position="479"/>
    </location>
</feature>
<feature type="region of interest" description="Disordered" evidence="8">
    <location>
        <begin position="440"/>
        <end position="479"/>
    </location>
</feature>
<dbReference type="AlphaFoldDB" id="A0A8J7NYN8"/>
<dbReference type="InterPro" id="IPR003531">
    <property type="entry name" value="Hempt_rcpt_S_F1_CS"/>
</dbReference>
<evidence type="ECO:0000313" key="12">
    <source>
        <dbReference type="Proteomes" id="UP000736164"/>
    </source>
</evidence>
<dbReference type="GO" id="GO:0004896">
    <property type="term" value="F:cytokine receptor activity"/>
    <property type="evidence" value="ECO:0007669"/>
    <property type="project" value="InterPro"/>
</dbReference>
<keyword evidence="7" id="KW-0325">Glycoprotein</keyword>